<keyword evidence="8" id="KW-0812">Transmembrane</keyword>
<dbReference type="InterPro" id="IPR051701">
    <property type="entry name" value="Mito_OM_Translocase_MSP1"/>
</dbReference>
<dbReference type="GO" id="GO:0016887">
    <property type="term" value="F:ATP hydrolysis activity"/>
    <property type="evidence" value="ECO:0007669"/>
    <property type="project" value="InterPro"/>
</dbReference>
<dbReference type="InterPro" id="IPR027417">
    <property type="entry name" value="P-loop_NTPase"/>
</dbReference>
<dbReference type="FunFam" id="3.40.50.300:FF:000538">
    <property type="entry name" value="ATPase family AAA domain-containing protein 1"/>
    <property type="match status" value="1"/>
</dbReference>
<dbReference type="InterPro" id="IPR003960">
    <property type="entry name" value="ATPase_AAA_CS"/>
</dbReference>
<dbReference type="Proteomes" id="UP000271337">
    <property type="component" value="Unassembled WGS sequence"/>
</dbReference>
<keyword evidence="8" id="KW-0472">Membrane</keyword>
<evidence type="ECO:0000256" key="1">
    <source>
        <dbReference type="ARBA" id="ARBA00004572"/>
    </source>
</evidence>
<dbReference type="EMBL" id="QWIJ01000345">
    <property type="protein sequence ID" value="RMX83517.1"/>
    <property type="molecule type" value="Genomic_DNA"/>
</dbReference>
<dbReference type="GO" id="GO:0005741">
    <property type="term" value="C:mitochondrial outer membrane"/>
    <property type="evidence" value="ECO:0007669"/>
    <property type="project" value="UniProtKB-SubCell"/>
</dbReference>
<dbReference type="Proteomes" id="UP000282582">
    <property type="component" value="Unassembled WGS sequence"/>
</dbReference>
<evidence type="ECO:0000256" key="8">
    <source>
        <dbReference type="SAM" id="Phobius"/>
    </source>
</evidence>
<dbReference type="VEuPathDB" id="FungiDB:BTJ68_11285"/>
<evidence type="ECO:0000256" key="3">
    <source>
        <dbReference type="ARBA" id="ARBA00022787"/>
    </source>
</evidence>
<comment type="similarity">
    <text evidence="6">Belongs to the AAA ATPase family.</text>
</comment>
<feature type="compositionally biased region" description="Basic residues" evidence="7">
    <location>
        <begin position="95"/>
        <end position="109"/>
    </location>
</feature>
<dbReference type="EMBL" id="QWIL01000725">
    <property type="protein sequence ID" value="RMY14566.1"/>
    <property type="molecule type" value="Genomic_DNA"/>
</dbReference>
<feature type="compositionally biased region" description="Pro residues" evidence="7">
    <location>
        <begin position="110"/>
        <end position="123"/>
    </location>
</feature>
<dbReference type="GO" id="GO:0140567">
    <property type="term" value="F:membrane protein dislocase activity"/>
    <property type="evidence" value="ECO:0007669"/>
    <property type="project" value="UniProtKB-ARBA"/>
</dbReference>
<dbReference type="PANTHER" id="PTHR45644">
    <property type="entry name" value="AAA ATPASE, PUTATIVE (AFU_ORTHOLOGUE AFUA_2G12920)-RELATED-RELATED"/>
    <property type="match status" value="1"/>
</dbReference>
<sequence length="498" mass="54712">MGADRRWQGYLADGLMIIAAPVLIFYLTRSILSRLDPDAGAKAEAQQKALAATTRLQSIFSNHDRQLEDESSDEDASSSNSDDDGFDYSDNNTTRRSRPRRHRSRKPRKPTPPTQQPPPPPLTLTPYEQTIAMEVISPAEIPITFTDIGGLDPIIDDLRETVIYPLTLPHLYSTTSSLLTAPSGVLLYGPPGCGKTMLAKALARESGAAFLNLHISTLTEKWYGDSNKLVSAVFSLARKLQPAIVFIDEIDAVLGTRRSGEHEASGMVKAEFMTHWDGLASATRAEGGQRIVVLGATNRAGDIDEAILRRMPKKFPVGLPGVQQRRSIFELTLRDTKIDRGVVASGNGDGDEEEVEERRVSSRRRRTGTEKQTRKAFDLDVLVRLSAGMSGSDIKEACRDAAMVPVREYIKKTRGSGRPMKAVRGEQVRGLQTEDFFGMRSNGAGAAGFVSSADSESTSAARRELREAEDEVRSQASSTEEVDEFRDDDGEVEEVVRR</sequence>
<feature type="compositionally biased region" description="Acidic residues" evidence="7">
    <location>
        <begin position="480"/>
        <end position="498"/>
    </location>
</feature>
<dbReference type="SMART" id="SM00382">
    <property type="entry name" value="AAA"/>
    <property type="match status" value="1"/>
</dbReference>
<feature type="region of interest" description="Disordered" evidence="7">
    <location>
        <begin position="342"/>
        <end position="373"/>
    </location>
</feature>
<gene>
    <name evidence="12" type="ORF">D0867_07102</name>
    <name evidence="11" type="ORF">D0868_03979</name>
    <name evidence="10" type="ORF">D0869_05248</name>
</gene>
<name>A0A3M6WY48_HORWE</name>
<keyword evidence="2 6" id="KW-0547">Nucleotide-binding</keyword>
<dbReference type="InterPro" id="IPR041569">
    <property type="entry name" value="AAA_lid_3"/>
</dbReference>
<dbReference type="GO" id="GO:0140570">
    <property type="term" value="P:extraction of mislocalized protein from mitochondrial outer membrane"/>
    <property type="evidence" value="ECO:0007669"/>
    <property type="project" value="TreeGrafter"/>
</dbReference>
<feature type="compositionally biased region" description="Acidic residues" evidence="7">
    <location>
        <begin position="69"/>
        <end position="87"/>
    </location>
</feature>
<dbReference type="Gene3D" id="1.10.8.60">
    <property type="match status" value="2"/>
</dbReference>
<evidence type="ECO:0000256" key="2">
    <source>
        <dbReference type="ARBA" id="ARBA00022741"/>
    </source>
</evidence>
<dbReference type="PANTHER" id="PTHR45644:SF3">
    <property type="entry name" value="FI08533P-RELATED"/>
    <property type="match status" value="1"/>
</dbReference>
<comment type="caution">
    <text evidence="10">The sequence shown here is derived from an EMBL/GenBank/DDBJ whole genome shotgun (WGS) entry which is preliminary data.</text>
</comment>
<feature type="domain" description="AAA+ ATPase" evidence="9">
    <location>
        <begin position="181"/>
        <end position="321"/>
    </location>
</feature>
<feature type="region of interest" description="Disordered" evidence="7">
    <location>
        <begin position="63"/>
        <end position="125"/>
    </location>
</feature>
<reference evidence="13 14" key="1">
    <citation type="journal article" date="2018" name="BMC Genomics">
        <title>Genomic evidence for intraspecific hybridization in a clonal and extremely halotolerant yeast.</title>
        <authorList>
            <person name="Gostincar C."/>
            <person name="Stajich J.E."/>
            <person name="Zupancic J."/>
            <person name="Zalar P."/>
            <person name="Gunde-Cimerman N."/>
        </authorList>
    </citation>
    <scope>NUCLEOTIDE SEQUENCE [LARGE SCALE GENOMIC DNA]</scope>
    <source>
        <strain evidence="11 15">EXF-6654</strain>
        <strain evidence="10 14">EXF-6656</strain>
        <strain evidence="12 13">EXF-6669</strain>
    </source>
</reference>
<dbReference type="Gene3D" id="3.40.50.300">
    <property type="entry name" value="P-loop containing nucleotide triphosphate hydrolases"/>
    <property type="match status" value="1"/>
</dbReference>
<evidence type="ECO:0000313" key="11">
    <source>
        <dbReference type="EMBL" id="RMY09910.1"/>
    </source>
</evidence>
<dbReference type="OrthoDB" id="10254455at2759"/>
<proteinExistence type="inferred from homology"/>
<evidence type="ECO:0000256" key="5">
    <source>
        <dbReference type="ARBA" id="ARBA00023128"/>
    </source>
</evidence>
<feature type="region of interest" description="Disordered" evidence="7">
    <location>
        <begin position="445"/>
        <end position="498"/>
    </location>
</feature>
<evidence type="ECO:0000313" key="13">
    <source>
        <dbReference type="Proteomes" id="UP000271337"/>
    </source>
</evidence>
<dbReference type="InterPro" id="IPR003959">
    <property type="entry name" value="ATPase_AAA_core"/>
</dbReference>
<dbReference type="Proteomes" id="UP000281245">
    <property type="component" value="Unassembled WGS sequence"/>
</dbReference>
<dbReference type="GO" id="GO:0005524">
    <property type="term" value="F:ATP binding"/>
    <property type="evidence" value="ECO:0007669"/>
    <property type="project" value="UniProtKB-KW"/>
</dbReference>
<keyword evidence="3" id="KW-1000">Mitochondrion outer membrane</keyword>
<evidence type="ECO:0000313" key="10">
    <source>
        <dbReference type="EMBL" id="RMX83517.1"/>
    </source>
</evidence>
<evidence type="ECO:0000256" key="6">
    <source>
        <dbReference type="RuleBase" id="RU003651"/>
    </source>
</evidence>
<dbReference type="Pfam" id="PF00004">
    <property type="entry name" value="AAA"/>
    <property type="match status" value="1"/>
</dbReference>
<organism evidence="10 14">
    <name type="scientific">Hortaea werneckii</name>
    <name type="common">Black yeast</name>
    <name type="synonym">Cladosporium werneckii</name>
    <dbReference type="NCBI Taxonomy" id="91943"/>
    <lineage>
        <taxon>Eukaryota</taxon>
        <taxon>Fungi</taxon>
        <taxon>Dikarya</taxon>
        <taxon>Ascomycota</taxon>
        <taxon>Pezizomycotina</taxon>
        <taxon>Dothideomycetes</taxon>
        <taxon>Dothideomycetidae</taxon>
        <taxon>Mycosphaerellales</taxon>
        <taxon>Teratosphaeriaceae</taxon>
        <taxon>Hortaea</taxon>
    </lineage>
</organism>
<protein>
    <recommendedName>
        <fullName evidence="9">AAA+ ATPase domain-containing protein</fullName>
    </recommendedName>
</protein>
<keyword evidence="8" id="KW-1133">Transmembrane helix</keyword>
<dbReference type="EMBL" id="QWIK01000241">
    <property type="protein sequence ID" value="RMY09910.1"/>
    <property type="molecule type" value="Genomic_DNA"/>
</dbReference>
<feature type="transmembrane region" description="Helical" evidence="8">
    <location>
        <begin position="7"/>
        <end position="27"/>
    </location>
</feature>
<dbReference type="PROSITE" id="PS00674">
    <property type="entry name" value="AAA"/>
    <property type="match status" value="1"/>
</dbReference>
<dbReference type="AlphaFoldDB" id="A0A3M6WY48"/>
<dbReference type="SUPFAM" id="SSF52540">
    <property type="entry name" value="P-loop containing nucleoside triphosphate hydrolases"/>
    <property type="match status" value="1"/>
</dbReference>
<keyword evidence="4 6" id="KW-0067">ATP-binding</keyword>
<comment type="subcellular location">
    <subcellularLocation>
        <location evidence="1">Mitochondrion outer membrane</location>
        <topology evidence="1">Single-pass membrane protein</topology>
    </subcellularLocation>
</comment>
<keyword evidence="5" id="KW-0496">Mitochondrion</keyword>
<evidence type="ECO:0000313" key="12">
    <source>
        <dbReference type="EMBL" id="RMY14566.1"/>
    </source>
</evidence>
<evidence type="ECO:0000313" key="15">
    <source>
        <dbReference type="Proteomes" id="UP000282582"/>
    </source>
</evidence>
<dbReference type="InterPro" id="IPR003593">
    <property type="entry name" value="AAA+_ATPase"/>
</dbReference>
<evidence type="ECO:0000256" key="4">
    <source>
        <dbReference type="ARBA" id="ARBA00022840"/>
    </source>
</evidence>
<dbReference type="Pfam" id="PF17862">
    <property type="entry name" value="AAA_lid_3"/>
    <property type="match status" value="1"/>
</dbReference>
<evidence type="ECO:0000313" key="14">
    <source>
        <dbReference type="Proteomes" id="UP000281245"/>
    </source>
</evidence>
<accession>A0A3M6WY48</accession>
<evidence type="ECO:0000256" key="7">
    <source>
        <dbReference type="SAM" id="MobiDB-lite"/>
    </source>
</evidence>
<evidence type="ECO:0000259" key="9">
    <source>
        <dbReference type="SMART" id="SM00382"/>
    </source>
</evidence>